<feature type="non-terminal residue" evidence="1">
    <location>
        <position position="51"/>
    </location>
</feature>
<keyword evidence="2" id="KW-1185">Reference proteome</keyword>
<reference evidence="1 2" key="1">
    <citation type="submission" date="2014-04" db="EMBL/GenBank/DDBJ databases">
        <title>Evolutionary Origins and Diversification of the Mycorrhizal Mutualists.</title>
        <authorList>
            <consortium name="DOE Joint Genome Institute"/>
            <consortium name="Mycorrhizal Genomics Consortium"/>
            <person name="Kohler A."/>
            <person name="Kuo A."/>
            <person name="Nagy L.G."/>
            <person name="Floudas D."/>
            <person name="Copeland A."/>
            <person name="Barry K.W."/>
            <person name="Cichocki N."/>
            <person name="Veneault-Fourrey C."/>
            <person name="LaButti K."/>
            <person name="Lindquist E.A."/>
            <person name="Lipzen A."/>
            <person name="Lundell T."/>
            <person name="Morin E."/>
            <person name="Murat C."/>
            <person name="Riley R."/>
            <person name="Ohm R."/>
            <person name="Sun H."/>
            <person name="Tunlid A."/>
            <person name="Henrissat B."/>
            <person name="Grigoriev I.V."/>
            <person name="Hibbett D.S."/>
            <person name="Martin F."/>
        </authorList>
    </citation>
    <scope>NUCLEOTIDE SEQUENCE [LARGE SCALE GENOMIC DNA]</scope>
    <source>
        <strain evidence="1 2">Koide BX008</strain>
    </source>
</reference>
<sequence length="51" mass="5772">MAITRMTRFSTNREKLEPDILDVIKKGILHWSHTSSTVIPLASSPRHSQIA</sequence>
<organism evidence="1 2">
    <name type="scientific">Amanita muscaria (strain Koide BX008)</name>
    <dbReference type="NCBI Taxonomy" id="946122"/>
    <lineage>
        <taxon>Eukaryota</taxon>
        <taxon>Fungi</taxon>
        <taxon>Dikarya</taxon>
        <taxon>Basidiomycota</taxon>
        <taxon>Agaricomycotina</taxon>
        <taxon>Agaricomycetes</taxon>
        <taxon>Agaricomycetidae</taxon>
        <taxon>Agaricales</taxon>
        <taxon>Pluteineae</taxon>
        <taxon>Amanitaceae</taxon>
        <taxon>Amanita</taxon>
    </lineage>
</organism>
<gene>
    <name evidence="1" type="ORF">M378DRAFT_156493</name>
</gene>
<protein>
    <submittedName>
        <fullName evidence="1">Uncharacterized protein</fullName>
    </submittedName>
</protein>
<evidence type="ECO:0000313" key="2">
    <source>
        <dbReference type="Proteomes" id="UP000054549"/>
    </source>
</evidence>
<proteinExistence type="predicted"/>
<dbReference type="HOGENOM" id="CLU_3111798_0_0_1"/>
<evidence type="ECO:0000313" key="1">
    <source>
        <dbReference type="EMBL" id="KIL70369.1"/>
    </source>
</evidence>
<dbReference type="Proteomes" id="UP000054549">
    <property type="component" value="Unassembled WGS sequence"/>
</dbReference>
<dbReference type="InParanoid" id="A0A0C2TSU3"/>
<accession>A0A0C2TSU3</accession>
<dbReference type="EMBL" id="KN818224">
    <property type="protein sequence ID" value="KIL70369.1"/>
    <property type="molecule type" value="Genomic_DNA"/>
</dbReference>
<dbReference type="AlphaFoldDB" id="A0A0C2TSU3"/>
<name>A0A0C2TSU3_AMAMK</name>